<gene>
    <name evidence="2" type="ORF">PR048_005019</name>
</gene>
<evidence type="ECO:0000313" key="3">
    <source>
        <dbReference type="Proteomes" id="UP001159363"/>
    </source>
</evidence>
<feature type="region of interest" description="Disordered" evidence="1">
    <location>
        <begin position="42"/>
        <end position="73"/>
    </location>
</feature>
<accession>A0ABQ9I724</accession>
<name>A0ABQ9I724_9NEOP</name>
<evidence type="ECO:0000256" key="1">
    <source>
        <dbReference type="SAM" id="MobiDB-lite"/>
    </source>
</evidence>
<evidence type="ECO:0000313" key="2">
    <source>
        <dbReference type="EMBL" id="KAJ8892439.1"/>
    </source>
</evidence>
<proteinExistence type="predicted"/>
<dbReference type="EMBL" id="JARBHB010000002">
    <property type="protein sequence ID" value="KAJ8892439.1"/>
    <property type="molecule type" value="Genomic_DNA"/>
</dbReference>
<comment type="caution">
    <text evidence="2">The sequence shown here is derived from an EMBL/GenBank/DDBJ whole genome shotgun (WGS) entry which is preliminary data.</text>
</comment>
<keyword evidence="3" id="KW-1185">Reference proteome</keyword>
<dbReference type="Proteomes" id="UP001159363">
    <property type="component" value="Chromosome 2"/>
</dbReference>
<reference evidence="2 3" key="1">
    <citation type="submission" date="2023-02" db="EMBL/GenBank/DDBJ databases">
        <title>LHISI_Scaffold_Assembly.</title>
        <authorList>
            <person name="Stuart O.P."/>
            <person name="Cleave R."/>
            <person name="Magrath M.J.L."/>
            <person name="Mikheyev A.S."/>
        </authorList>
    </citation>
    <scope>NUCLEOTIDE SEQUENCE [LARGE SCALE GENOMIC DNA]</scope>
    <source>
        <strain evidence="2">Daus_M_001</strain>
        <tissue evidence="2">Leg muscle</tissue>
    </source>
</reference>
<organism evidence="2 3">
    <name type="scientific">Dryococelus australis</name>
    <dbReference type="NCBI Taxonomy" id="614101"/>
    <lineage>
        <taxon>Eukaryota</taxon>
        <taxon>Metazoa</taxon>
        <taxon>Ecdysozoa</taxon>
        <taxon>Arthropoda</taxon>
        <taxon>Hexapoda</taxon>
        <taxon>Insecta</taxon>
        <taxon>Pterygota</taxon>
        <taxon>Neoptera</taxon>
        <taxon>Polyneoptera</taxon>
        <taxon>Phasmatodea</taxon>
        <taxon>Verophasmatodea</taxon>
        <taxon>Anareolatae</taxon>
        <taxon>Phasmatidae</taxon>
        <taxon>Eurycanthinae</taxon>
        <taxon>Dryococelus</taxon>
    </lineage>
</organism>
<protein>
    <submittedName>
        <fullName evidence="2">Uncharacterized protein</fullName>
    </submittedName>
</protein>
<sequence length="342" mass="38031">MWYCSVVGSVFLRSDADQNGGHQEELAAPFAVFPHQSNNLRTQRKVGQPTSPRDESPFTVAPRGPDLTLGRPTTRHPDTLALDYLTVSSAVRGTSRAVRTDALQYRFGRYRQLAGSQYHISVVQFHKSEIKLRFQSFLPLVLNFSEHGRLLVSPIEKKLTSTILLLRTILQTFFEISVKENDLASLKGSLPCLAYVAEYCAHSILQKLSCPHCRDSLVIDRDLEVEDNLVLIKSLDTGGLKYPSNIKLIVVFYGAAVAEQLSRSPPTKANRVQSPAGSPDLRMWKSCRTMPLVVGLSRGSPVCPAPSFRHCSILTSITLIGSQDLAVKSRPNLFTFPQMLHR</sequence>